<comment type="similarity">
    <text evidence="2 7 8">Belongs to the NAPRTase family.</text>
</comment>
<dbReference type="InterPro" id="IPR007229">
    <property type="entry name" value="Nic_PRibTrfase-Fam"/>
</dbReference>
<evidence type="ECO:0000256" key="1">
    <source>
        <dbReference type="ARBA" id="ARBA00004952"/>
    </source>
</evidence>
<dbReference type="EC" id="6.3.4.21" evidence="3 7"/>
<comment type="PTM">
    <text evidence="7 8">Transiently phosphorylated on a His residue during the reaction cycle. Phosphorylation strongly increases the affinity for substrates and increases the rate of nicotinate D-ribonucleotide production. Dephosphorylation regenerates the low-affinity form of the enzyme, leading to product release.</text>
</comment>
<evidence type="ECO:0000259" key="10">
    <source>
        <dbReference type="Pfam" id="PF17767"/>
    </source>
</evidence>
<dbReference type="SUPFAM" id="SSF54675">
    <property type="entry name" value="Nicotinate/Quinolinate PRTase N-terminal domain-like"/>
    <property type="match status" value="1"/>
</dbReference>
<dbReference type="Pfam" id="PF04095">
    <property type="entry name" value="NAPRTase"/>
    <property type="match status" value="1"/>
</dbReference>
<keyword evidence="6 7" id="KW-0662">Pyridine nucleotide biosynthesis</keyword>
<dbReference type="PANTHER" id="PTHR11098:SF1">
    <property type="entry name" value="NICOTINATE PHOSPHORIBOSYLTRANSFERASE"/>
    <property type="match status" value="1"/>
</dbReference>
<evidence type="ECO:0000256" key="2">
    <source>
        <dbReference type="ARBA" id="ARBA00010897"/>
    </source>
</evidence>
<dbReference type="NCBIfam" id="NF003704">
    <property type="entry name" value="PRK05321.1"/>
    <property type="match status" value="1"/>
</dbReference>
<evidence type="ECO:0000313" key="12">
    <source>
        <dbReference type="Proteomes" id="UP000584824"/>
    </source>
</evidence>
<dbReference type="Pfam" id="PF17767">
    <property type="entry name" value="NAPRTase_N"/>
    <property type="match status" value="1"/>
</dbReference>
<dbReference type="NCBIfam" id="TIGR01514">
    <property type="entry name" value="NAPRTase"/>
    <property type="match status" value="1"/>
</dbReference>
<dbReference type="InterPro" id="IPR006406">
    <property type="entry name" value="Nic_PRibTrfase"/>
</dbReference>
<evidence type="ECO:0000313" key="11">
    <source>
        <dbReference type="EMBL" id="MBB4101766.1"/>
    </source>
</evidence>
<keyword evidence="11" id="KW-0808">Transferase</keyword>
<keyword evidence="4 7" id="KW-0597">Phosphoprotein</keyword>
<dbReference type="Gene3D" id="3.20.140.10">
    <property type="entry name" value="nicotinate phosphoribosyltransferase"/>
    <property type="match status" value="1"/>
</dbReference>
<name>A0A7W6P0E4_9HYPH</name>
<dbReference type="InterPro" id="IPR041525">
    <property type="entry name" value="N/Namide_PRibTrfase"/>
</dbReference>
<dbReference type="AlphaFoldDB" id="A0A7W6P0E4"/>
<protein>
    <recommendedName>
        <fullName evidence="3 7">Nicotinate phosphoribosyltransferase</fullName>
        <shortName evidence="7">NAPRTase</shortName>
        <ecNumber evidence="3 7">6.3.4.21</ecNumber>
    </recommendedName>
</protein>
<comment type="pathway">
    <text evidence="1 7 8">Cofactor biosynthesis; NAD(+) biosynthesis; nicotinate D-ribonucleotide from nicotinate: step 1/1.</text>
</comment>
<dbReference type="InterPro" id="IPR036068">
    <property type="entry name" value="Nicotinate_pribotase-like_C"/>
</dbReference>
<keyword evidence="11" id="KW-0328">Glycosyltransferase</keyword>
<reference evidence="11 12" key="1">
    <citation type="submission" date="2020-08" db="EMBL/GenBank/DDBJ databases">
        <title>Genomic Encyclopedia of Type Strains, Phase IV (KMG-IV): sequencing the most valuable type-strain genomes for metagenomic binning, comparative biology and taxonomic classification.</title>
        <authorList>
            <person name="Goeker M."/>
        </authorList>
    </citation>
    <scope>NUCLEOTIDE SEQUENCE [LARGE SCALE GENOMIC DNA]</scope>
    <source>
        <strain evidence="11 12">DSM 26385</strain>
    </source>
</reference>
<gene>
    <name evidence="7" type="primary">pncB</name>
    <name evidence="11" type="ORF">GGQ66_000282</name>
</gene>
<dbReference type="GO" id="GO:0004516">
    <property type="term" value="F:nicotinate phosphoribosyltransferase activity"/>
    <property type="evidence" value="ECO:0007669"/>
    <property type="project" value="UniProtKB-UniRule"/>
</dbReference>
<dbReference type="Proteomes" id="UP000584824">
    <property type="component" value="Unassembled WGS sequence"/>
</dbReference>
<feature type="modified residue" description="Phosphohistidine; by autocatalysis" evidence="7">
    <location>
        <position position="242"/>
    </location>
</feature>
<evidence type="ECO:0000256" key="4">
    <source>
        <dbReference type="ARBA" id="ARBA00022553"/>
    </source>
</evidence>
<evidence type="ECO:0000256" key="6">
    <source>
        <dbReference type="ARBA" id="ARBA00022642"/>
    </source>
</evidence>
<feature type="domain" description="Nicotinate phosphoribosyltransferase N-terminal" evidence="10">
    <location>
        <begin position="25"/>
        <end position="149"/>
    </location>
</feature>
<comment type="function">
    <text evidence="7 8">Catalyzes the synthesis of beta-nicotinate D-ribonucleotide from nicotinate and 5-phospho-D-ribose 1-phosphate at the expense of ATP.</text>
</comment>
<evidence type="ECO:0000256" key="7">
    <source>
        <dbReference type="HAMAP-Rule" id="MF_00570"/>
    </source>
</evidence>
<feature type="domain" description="Nicotinate/nicotinamide phosphoribosyltransferase" evidence="9">
    <location>
        <begin position="190"/>
        <end position="420"/>
    </location>
</feature>
<sequence>MTKTDIAARVFNHTFKLDPIIRSLIDTDFYKLLMLQMIWKLHPDVDVTFSVINRTKTVRLADEIDEGELRAQLDFARTLRLTKKEMIWLAGNTFYGRAQIFEPEFLAWLSTYQLPEYELVKRDGQYELTFHGRWKDTTMWEIPALAIINELRSRAAMRNLGFFTLDVLYARAKAKMWAKVERLRELPRLKISDFGTRRRHSFLWQRWCVEALKEGIGPAFTGTSNVLLAMDSDLEAVGTNAHELPMVAAALANNDDELRAAPYKILRDWNKLYGGNLLIVLPDAFGTAAFLRGAPDWVADWTGFRPDSAPPIEGGEKIVRWWQEKGRDPRKKLLIFSDGLDVDAIVDTYRHFDGRVRMSFGWGTNLTNDFAGCAPSEIAGLKPISIVCKVTEANGRPAVKLSDNPEKATGDPAEVERYLKFFGQEDRVAQPVRV</sequence>
<dbReference type="InterPro" id="IPR040727">
    <property type="entry name" value="NAPRTase_N"/>
</dbReference>
<dbReference type="HAMAP" id="MF_00570">
    <property type="entry name" value="NAPRTase"/>
    <property type="match status" value="1"/>
</dbReference>
<accession>A0A7W6P0E4</accession>
<keyword evidence="5 7" id="KW-0436">Ligase</keyword>
<dbReference type="RefSeq" id="WP_183788632.1">
    <property type="nucleotide sequence ID" value="NZ_JACIDU010000001.1"/>
</dbReference>
<dbReference type="UniPathway" id="UPA00253">
    <property type="reaction ID" value="UER00457"/>
</dbReference>
<dbReference type="SUPFAM" id="SSF51690">
    <property type="entry name" value="Nicotinate/Quinolinate PRTase C-terminal domain-like"/>
    <property type="match status" value="1"/>
</dbReference>
<evidence type="ECO:0000256" key="8">
    <source>
        <dbReference type="RuleBase" id="RU003838"/>
    </source>
</evidence>
<proteinExistence type="inferred from homology"/>
<dbReference type="PANTHER" id="PTHR11098">
    <property type="entry name" value="NICOTINATE PHOSPHORIBOSYLTRANSFERASE"/>
    <property type="match status" value="1"/>
</dbReference>
<comment type="caution">
    <text evidence="11">The sequence shown here is derived from an EMBL/GenBank/DDBJ whole genome shotgun (WGS) entry which is preliminary data.</text>
</comment>
<dbReference type="GO" id="GO:0016757">
    <property type="term" value="F:glycosyltransferase activity"/>
    <property type="evidence" value="ECO:0007669"/>
    <property type="project" value="UniProtKB-KW"/>
</dbReference>
<evidence type="ECO:0000256" key="3">
    <source>
        <dbReference type="ARBA" id="ARBA00013236"/>
    </source>
</evidence>
<keyword evidence="12" id="KW-1185">Reference proteome</keyword>
<evidence type="ECO:0000259" key="9">
    <source>
        <dbReference type="Pfam" id="PF04095"/>
    </source>
</evidence>
<dbReference type="PIRSF" id="PIRSF000484">
    <property type="entry name" value="NAPRT"/>
    <property type="match status" value="1"/>
</dbReference>
<organism evidence="11 12">
    <name type="scientific">Allorhizobium borbori</name>
    <dbReference type="NCBI Taxonomy" id="485907"/>
    <lineage>
        <taxon>Bacteria</taxon>
        <taxon>Pseudomonadati</taxon>
        <taxon>Pseudomonadota</taxon>
        <taxon>Alphaproteobacteria</taxon>
        <taxon>Hyphomicrobiales</taxon>
        <taxon>Rhizobiaceae</taxon>
        <taxon>Rhizobium/Agrobacterium group</taxon>
        <taxon>Allorhizobium</taxon>
    </lineage>
</organism>
<dbReference type="GO" id="GO:0005829">
    <property type="term" value="C:cytosol"/>
    <property type="evidence" value="ECO:0007669"/>
    <property type="project" value="TreeGrafter"/>
</dbReference>
<dbReference type="EMBL" id="JACIDU010000001">
    <property type="protein sequence ID" value="MBB4101766.1"/>
    <property type="molecule type" value="Genomic_DNA"/>
</dbReference>
<comment type="catalytic activity">
    <reaction evidence="7 8">
        <text>5-phospho-alpha-D-ribose 1-diphosphate + nicotinate + ATP + H2O = nicotinate beta-D-ribonucleotide + ADP + phosphate + diphosphate</text>
        <dbReference type="Rhea" id="RHEA:36163"/>
        <dbReference type="ChEBI" id="CHEBI:15377"/>
        <dbReference type="ChEBI" id="CHEBI:30616"/>
        <dbReference type="ChEBI" id="CHEBI:32544"/>
        <dbReference type="ChEBI" id="CHEBI:33019"/>
        <dbReference type="ChEBI" id="CHEBI:43474"/>
        <dbReference type="ChEBI" id="CHEBI:57502"/>
        <dbReference type="ChEBI" id="CHEBI:58017"/>
        <dbReference type="ChEBI" id="CHEBI:456216"/>
        <dbReference type="EC" id="6.3.4.21"/>
    </reaction>
</comment>
<dbReference type="GO" id="GO:0034355">
    <property type="term" value="P:NAD+ biosynthetic process via the salvage pathway"/>
    <property type="evidence" value="ECO:0007669"/>
    <property type="project" value="TreeGrafter"/>
</dbReference>
<evidence type="ECO:0000256" key="5">
    <source>
        <dbReference type="ARBA" id="ARBA00022598"/>
    </source>
</evidence>